<evidence type="ECO:0000256" key="1">
    <source>
        <dbReference type="SAM" id="Phobius"/>
    </source>
</evidence>
<gene>
    <name evidence="2" type="ORF">PAQ31011_00444</name>
</gene>
<accession>A0A5E4RZP8</accession>
<protein>
    <submittedName>
        <fullName evidence="2">Membrane protein</fullName>
    </submittedName>
</protein>
<organism evidence="2 3">
    <name type="scientific">Pandoraea aquatica</name>
    <dbReference type="NCBI Taxonomy" id="2508290"/>
    <lineage>
        <taxon>Bacteria</taxon>
        <taxon>Pseudomonadati</taxon>
        <taxon>Pseudomonadota</taxon>
        <taxon>Betaproteobacteria</taxon>
        <taxon>Burkholderiales</taxon>
        <taxon>Burkholderiaceae</taxon>
        <taxon>Pandoraea</taxon>
    </lineage>
</organism>
<dbReference type="Pfam" id="PF11158">
    <property type="entry name" value="DUF2938"/>
    <property type="match status" value="1"/>
</dbReference>
<dbReference type="Proteomes" id="UP000366819">
    <property type="component" value="Unassembled WGS sequence"/>
</dbReference>
<keyword evidence="3" id="KW-1185">Reference proteome</keyword>
<dbReference type="OrthoDB" id="9812539at2"/>
<keyword evidence="1" id="KW-0812">Transmembrane</keyword>
<dbReference type="AlphaFoldDB" id="A0A5E4RZP8"/>
<feature type="transmembrane region" description="Helical" evidence="1">
    <location>
        <begin position="71"/>
        <end position="95"/>
    </location>
</feature>
<reference evidence="2 3" key="1">
    <citation type="submission" date="2019-08" db="EMBL/GenBank/DDBJ databases">
        <authorList>
            <person name="Peeters C."/>
        </authorList>
    </citation>
    <scope>NUCLEOTIDE SEQUENCE [LARGE SCALE GENOMIC DNA]</scope>
    <source>
        <strain evidence="2 3">LMG 31011</strain>
    </source>
</reference>
<dbReference type="RefSeq" id="WP_150574277.1">
    <property type="nucleotide sequence ID" value="NZ_CABPSN010000001.1"/>
</dbReference>
<sequence>MTTLTLAAQILAIGVFATVVMDLWALLLRRVFGIASLDFAMVGRWLGHMRAGRFTHAGIARATPVVGEKALGWFAHYAIGVGFAAGLVMVTGAAWLDAPTWPPALAVGIATVVMPFFVMQPAFGAGVAASKTPKPAQARLRSLLTHTVFGLGLYAGAWMISAATTIIAASG</sequence>
<evidence type="ECO:0000313" key="2">
    <source>
        <dbReference type="EMBL" id="VVD67902.1"/>
    </source>
</evidence>
<feature type="transmembrane region" description="Helical" evidence="1">
    <location>
        <begin position="101"/>
        <end position="123"/>
    </location>
</feature>
<name>A0A5E4RZP8_9BURK</name>
<feature type="transmembrane region" description="Helical" evidence="1">
    <location>
        <begin position="143"/>
        <end position="169"/>
    </location>
</feature>
<keyword evidence="1" id="KW-0472">Membrane</keyword>
<evidence type="ECO:0000313" key="3">
    <source>
        <dbReference type="Proteomes" id="UP000366819"/>
    </source>
</evidence>
<proteinExistence type="predicted"/>
<keyword evidence="1" id="KW-1133">Transmembrane helix</keyword>
<dbReference type="EMBL" id="CABPSN010000001">
    <property type="protein sequence ID" value="VVD67902.1"/>
    <property type="molecule type" value="Genomic_DNA"/>
</dbReference>
<dbReference type="InterPro" id="IPR021329">
    <property type="entry name" value="DUF2938"/>
</dbReference>